<protein>
    <submittedName>
        <fullName evidence="2">Predicted protein</fullName>
    </submittedName>
</protein>
<dbReference type="KEGG" id="ngr:NAEGRDRAFT_67357"/>
<dbReference type="RefSeq" id="XP_002677293.1">
    <property type="nucleotide sequence ID" value="XM_002677247.1"/>
</dbReference>
<dbReference type="Proteomes" id="UP000006671">
    <property type="component" value="Unassembled WGS sequence"/>
</dbReference>
<dbReference type="EMBL" id="GG738867">
    <property type="protein sequence ID" value="EFC44549.1"/>
    <property type="molecule type" value="Genomic_DNA"/>
</dbReference>
<feature type="transmembrane region" description="Helical" evidence="1">
    <location>
        <begin position="115"/>
        <end position="139"/>
    </location>
</feature>
<dbReference type="AlphaFoldDB" id="D2VEQ6"/>
<reference evidence="2 3" key="1">
    <citation type="journal article" date="2010" name="Cell">
        <title>The genome of Naegleria gruberi illuminates early eukaryotic versatility.</title>
        <authorList>
            <person name="Fritz-Laylin L.K."/>
            <person name="Prochnik S.E."/>
            <person name="Ginger M.L."/>
            <person name="Dacks J.B."/>
            <person name="Carpenter M.L."/>
            <person name="Field M.C."/>
            <person name="Kuo A."/>
            <person name="Paredez A."/>
            <person name="Chapman J."/>
            <person name="Pham J."/>
            <person name="Shu S."/>
            <person name="Neupane R."/>
            <person name="Cipriano M."/>
            <person name="Mancuso J."/>
            <person name="Tu H."/>
            <person name="Salamov A."/>
            <person name="Lindquist E."/>
            <person name="Shapiro H."/>
            <person name="Lucas S."/>
            <person name="Grigoriev I.V."/>
            <person name="Cande W.Z."/>
            <person name="Fulton C."/>
            <person name="Rokhsar D.S."/>
            <person name="Dawson S.C."/>
        </authorList>
    </citation>
    <scope>NUCLEOTIDE SEQUENCE [LARGE SCALE GENOMIC DNA]</scope>
    <source>
        <strain evidence="2 3">NEG-M</strain>
    </source>
</reference>
<dbReference type="VEuPathDB" id="AmoebaDB:NAEGRDRAFT_67357"/>
<proteinExistence type="predicted"/>
<keyword evidence="1" id="KW-0472">Membrane</keyword>
<evidence type="ECO:0000313" key="3">
    <source>
        <dbReference type="Proteomes" id="UP000006671"/>
    </source>
</evidence>
<accession>D2VEQ6</accession>
<keyword evidence="3" id="KW-1185">Reference proteome</keyword>
<evidence type="ECO:0000256" key="1">
    <source>
        <dbReference type="SAM" id="Phobius"/>
    </source>
</evidence>
<name>D2VEQ6_NAEGR</name>
<evidence type="ECO:0000313" key="2">
    <source>
        <dbReference type="EMBL" id="EFC44549.1"/>
    </source>
</evidence>
<sequence>MAQNISDEDFIERTRSNIGKRGFFYFIPTISILLYMIIPIVALSSFVGFLAVNFKTEKERIDYLQHFGNSAYNLTSSYSGKVINMVNSDKLSAEQSVEMVHAKLRSFFTFTELNYAIIVTSMIGLVIYMRVVVMTKLIVFTWLRRLIFGAIPDDFMLVDFLTLKKERTIENIKGLIDQLFEITKLNIQDIDTIIVDTTNKDKVIDDLMVHLDESKKNIKMVSLCGMNISSFNLVKDTLPKKSRALIVTNNGNKDTTVVVVSNNPKDVKISKYILVKSETVVASENSESDIASAWNNSKCAHLCLGITEEKLNTVKKGM</sequence>
<gene>
    <name evidence="2" type="ORF">NAEGRDRAFT_67357</name>
</gene>
<keyword evidence="1" id="KW-1133">Transmembrane helix</keyword>
<dbReference type="InParanoid" id="D2VEQ6"/>
<keyword evidence="1" id="KW-0812">Transmembrane</keyword>
<dbReference type="OMA" id="IVFTWLR"/>
<dbReference type="OrthoDB" id="10332505at2759"/>
<feature type="transmembrane region" description="Helical" evidence="1">
    <location>
        <begin position="23"/>
        <end position="52"/>
    </location>
</feature>
<organism evidence="3">
    <name type="scientific">Naegleria gruberi</name>
    <name type="common">Amoeba</name>
    <dbReference type="NCBI Taxonomy" id="5762"/>
    <lineage>
        <taxon>Eukaryota</taxon>
        <taxon>Discoba</taxon>
        <taxon>Heterolobosea</taxon>
        <taxon>Tetramitia</taxon>
        <taxon>Eutetramitia</taxon>
        <taxon>Vahlkampfiidae</taxon>
        <taxon>Naegleria</taxon>
    </lineage>
</organism>
<dbReference type="GeneID" id="8848572"/>